<keyword evidence="3" id="KW-1185">Reference proteome</keyword>
<dbReference type="EMBL" id="VAWE01000005">
    <property type="protein sequence ID" value="TLQ38736.1"/>
    <property type="molecule type" value="Genomic_DNA"/>
</dbReference>
<comment type="caution">
    <text evidence="2">The sequence shown here is derived from an EMBL/GenBank/DDBJ whole genome shotgun (WGS) entry which is preliminary data.</text>
</comment>
<dbReference type="RefSeq" id="WP_138058486.1">
    <property type="nucleotide sequence ID" value="NZ_VAWE01000005.1"/>
</dbReference>
<dbReference type="AlphaFoldDB" id="A0A5R9DT22"/>
<sequence length="64" mass="6457">MKDIAYACALYPLAGYQLTAATLRAALTAAAADSRHRRVTAAALPTAGPEAPAAFHSQATGGSQ</sequence>
<evidence type="ECO:0000256" key="1">
    <source>
        <dbReference type="SAM" id="MobiDB-lite"/>
    </source>
</evidence>
<accession>A0A5R9DT22</accession>
<protein>
    <submittedName>
        <fullName evidence="2">Uncharacterized protein</fullName>
    </submittedName>
</protein>
<organism evidence="2 3">
    <name type="scientific">Streptomyces marianii</name>
    <dbReference type="NCBI Taxonomy" id="1817406"/>
    <lineage>
        <taxon>Bacteria</taxon>
        <taxon>Bacillati</taxon>
        <taxon>Actinomycetota</taxon>
        <taxon>Actinomycetes</taxon>
        <taxon>Kitasatosporales</taxon>
        <taxon>Streptomycetaceae</taxon>
        <taxon>Streptomyces</taxon>
    </lineage>
</organism>
<evidence type="ECO:0000313" key="2">
    <source>
        <dbReference type="EMBL" id="TLQ38736.1"/>
    </source>
</evidence>
<dbReference type="Proteomes" id="UP000305921">
    <property type="component" value="Unassembled WGS sequence"/>
</dbReference>
<evidence type="ECO:0000313" key="3">
    <source>
        <dbReference type="Proteomes" id="UP000305921"/>
    </source>
</evidence>
<feature type="region of interest" description="Disordered" evidence="1">
    <location>
        <begin position="43"/>
        <end position="64"/>
    </location>
</feature>
<proteinExistence type="predicted"/>
<name>A0A5R9DT22_9ACTN</name>
<gene>
    <name evidence="2" type="ORF">FEF34_40550</name>
</gene>
<reference evidence="2 3" key="1">
    <citation type="submission" date="2019-05" db="EMBL/GenBank/DDBJ databases">
        <title>Streptomyces marianii sp. nov., a novel marine actinomycete from southern coast of India.</title>
        <authorList>
            <person name="Iniyan A.M."/>
            <person name="Wink J."/>
            <person name="Ramprasad E."/>
            <person name="Ramana C.V."/>
            <person name="Bunk B."/>
            <person name="Sproer C."/>
            <person name="Joseph F.-J.R.S."/>
            <person name="Vincent S.G.P."/>
        </authorList>
    </citation>
    <scope>NUCLEOTIDE SEQUENCE [LARGE SCALE GENOMIC DNA]</scope>
    <source>
        <strain evidence="2 3">ICN19</strain>
    </source>
</reference>